<dbReference type="AlphaFoldDB" id="A0A1M7JSI7"/>
<evidence type="ECO:0000313" key="3">
    <source>
        <dbReference type="Proteomes" id="UP000184280"/>
    </source>
</evidence>
<dbReference type="Gene3D" id="6.20.350.10">
    <property type="match status" value="1"/>
</dbReference>
<dbReference type="InterPro" id="IPR015925">
    <property type="entry name" value="Ryanodine_IP3_receptor"/>
</dbReference>
<dbReference type="EMBL" id="FRCJ01000004">
    <property type="protein sequence ID" value="SHM56002.1"/>
    <property type="molecule type" value="Genomic_DNA"/>
</dbReference>
<feature type="domain" description="Ryanodine receptor Ryr" evidence="1">
    <location>
        <begin position="240"/>
        <end position="329"/>
    </location>
</feature>
<dbReference type="Pfam" id="PF02026">
    <property type="entry name" value="RyR"/>
    <property type="match status" value="1"/>
</dbReference>
<dbReference type="PANTHER" id="PTHR46399:SF8">
    <property type="entry name" value="B30.2_SPRY DOMAIN-CONTAINING PROTEIN"/>
    <property type="match status" value="1"/>
</dbReference>
<organism evidence="2 3">
    <name type="scientific">Xylanibacter ruminicola</name>
    <name type="common">Prevotella ruminicola</name>
    <dbReference type="NCBI Taxonomy" id="839"/>
    <lineage>
        <taxon>Bacteria</taxon>
        <taxon>Pseudomonadati</taxon>
        <taxon>Bacteroidota</taxon>
        <taxon>Bacteroidia</taxon>
        <taxon>Bacteroidales</taxon>
        <taxon>Prevotellaceae</taxon>
        <taxon>Xylanibacter</taxon>
    </lineage>
</organism>
<proteinExistence type="predicted"/>
<dbReference type="GO" id="GO:0005219">
    <property type="term" value="F:ryanodine-sensitive calcium-release channel activity"/>
    <property type="evidence" value="ECO:0007669"/>
    <property type="project" value="TreeGrafter"/>
</dbReference>
<dbReference type="RefSeq" id="WP_233426343.1">
    <property type="nucleotide sequence ID" value="NZ_FOLF01000007.1"/>
</dbReference>
<evidence type="ECO:0000313" key="2">
    <source>
        <dbReference type="EMBL" id="SHM56002.1"/>
    </source>
</evidence>
<gene>
    <name evidence="2" type="ORF">SAMN04488494_2158</name>
</gene>
<protein>
    <submittedName>
        <fullName evidence="2">RyR domain-containing protein</fullName>
    </submittedName>
</protein>
<dbReference type="PANTHER" id="PTHR46399">
    <property type="entry name" value="B30.2/SPRY DOMAIN-CONTAINING PROTEIN"/>
    <property type="match status" value="1"/>
</dbReference>
<accession>A0A1M7JSI7</accession>
<evidence type="ECO:0000259" key="1">
    <source>
        <dbReference type="Pfam" id="PF02026"/>
    </source>
</evidence>
<dbReference type="GO" id="GO:0034704">
    <property type="term" value="C:calcium channel complex"/>
    <property type="evidence" value="ECO:0007669"/>
    <property type="project" value="TreeGrafter"/>
</dbReference>
<reference evidence="2 3" key="1">
    <citation type="submission" date="2016-11" db="EMBL/GenBank/DDBJ databases">
        <authorList>
            <person name="Jaros S."/>
            <person name="Januszkiewicz K."/>
            <person name="Wedrychowicz H."/>
        </authorList>
    </citation>
    <scope>NUCLEOTIDE SEQUENCE [LARGE SCALE GENOMIC DNA]</scope>
    <source>
        <strain evidence="2 3">BPI-34</strain>
    </source>
</reference>
<dbReference type="Gene3D" id="3.90.70.10">
    <property type="entry name" value="Cysteine proteinases"/>
    <property type="match status" value="1"/>
</dbReference>
<dbReference type="InterPro" id="IPR003032">
    <property type="entry name" value="Ryanodine_rcpt"/>
</dbReference>
<dbReference type="GO" id="GO:0014808">
    <property type="term" value="P:release of sequestered calcium ion into cytosol by sarcoplasmic reticulum"/>
    <property type="evidence" value="ECO:0007669"/>
    <property type="project" value="TreeGrafter"/>
</dbReference>
<sequence length="332" mass="38188">MGTKHISNELKMRFFSGDVTGKEIKEVLLAAELNPDLKEEIEIMTSISGDLKKIHTDLADKLSEKAKIISIQPSYVPMMLKAAQNKDLKATGDCVVRCEHEILKNYQPEATFESLLKLSEENRWLQDGGTPLYNIGRILENYKFSVVRRYDCNTDDIEKELQGGCHIIVVVNAEKLYGKDIANPAPNHAVVVRDLDKNSITLYDPQHQREDIYGIELFLTAWKDSQYYIVSVAERGLRQYDPQPIDVTEFPLDGDIKELIEAIAENCHDIWARTRIDDGWTYGEKRDDDHKKHPDLVPYSDLTEEEKKYDRKMAQGTLELIQRLGYKIVKEK</sequence>
<dbReference type="Proteomes" id="UP000184280">
    <property type="component" value="Unassembled WGS sequence"/>
</dbReference>
<name>A0A1M7JSI7_XYLRU</name>